<feature type="transmembrane region" description="Helical" evidence="1">
    <location>
        <begin position="9"/>
        <end position="29"/>
    </location>
</feature>
<keyword evidence="1" id="KW-1133">Transmembrane helix</keyword>
<dbReference type="eggNOG" id="ENOG502N66D">
    <property type="taxonomic scope" value="Archaea"/>
</dbReference>
<evidence type="ECO:0000313" key="3">
    <source>
        <dbReference type="Proteomes" id="UP000011680"/>
    </source>
</evidence>
<name>M0NFQ6_9EURY</name>
<accession>M0NFQ6</accession>
<dbReference type="EMBL" id="AOMF01000052">
    <property type="protein sequence ID" value="EMA56388.1"/>
    <property type="molecule type" value="Genomic_DNA"/>
</dbReference>
<proteinExistence type="predicted"/>
<keyword evidence="3" id="KW-1185">Reference proteome</keyword>
<protein>
    <submittedName>
        <fullName evidence="2">Uncharacterized protein</fullName>
    </submittedName>
</protein>
<dbReference type="RefSeq" id="WP_007737323.1">
    <property type="nucleotide sequence ID" value="NZ_AOMF01000052.1"/>
</dbReference>
<dbReference type="OrthoDB" id="275727at2157"/>
<keyword evidence="1" id="KW-0812">Transmembrane</keyword>
<dbReference type="Proteomes" id="UP000011680">
    <property type="component" value="Unassembled WGS sequence"/>
</dbReference>
<feature type="transmembrane region" description="Helical" evidence="1">
    <location>
        <begin position="120"/>
        <end position="142"/>
    </location>
</feature>
<comment type="caution">
    <text evidence="2">The sequence shown here is derived from an EMBL/GenBank/DDBJ whole genome shotgun (WGS) entry which is preliminary data.</text>
</comment>
<feature type="transmembrane region" description="Helical" evidence="1">
    <location>
        <begin position="90"/>
        <end position="108"/>
    </location>
</feature>
<sequence length="152" mass="16189">MNKNPSHQYVAATVIAVGLAIIGMMLPWVQKLPVRNIEGGGEAYTMEWIPGLEAGFETFDLFVLVPILFTLLAGGVAASRGRSWWTDGILSIMGGVILWVAGNSYIGYYTTERYAAQPGVYLVLAAGLLLILIGAGGFLTGFTSDRTGQTTA</sequence>
<reference evidence="2 3" key="1">
    <citation type="journal article" date="2014" name="PLoS Genet.">
        <title>Phylogenetically driven sequencing of extremely halophilic archaea reveals strategies for static and dynamic osmo-response.</title>
        <authorList>
            <person name="Becker E.A."/>
            <person name="Seitzer P.M."/>
            <person name="Tritt A."/>
            <person name="Larsen D."/>
            <person name="Krusor M."/>
            <person name="Yao A.I."/>
            <person name="Wu D."/>
            <person name="Madern D."/>
            <person name="Eisen J.A."/>
            <person name="Darling A.E."/>
            <person name="Facciotti M.T."/>
        </authorList>
    </citation>
    <scope>NUCLEOTIDE SEQUENCE [LARGE SCALE GENOMIC DNA]</scope>
    <source>
        <strain evidence="2 3">JCM 13552</strain>
    </source>
</reference>
<organism evidence="2 3">
    <name type="scientific">Halococcus thailandensis JCM 13552</name>
    <dbReference type="NCBI Taxonomy" id="1227457"/>
    <lineage>
        <taxon>Archaea</taxon>
        <taxon>Methanobacteriati</taxon>
        <taxon>Methanobacteriota</taxon>
        <taxon>Stenosarchaea group</taxon>
        <taxon>Halobacteria</taxon>
        <taxon>Halobacteriales</taxon>
        <taxon>Halococcaceae</taxon>
        <taxon>Halococcus</taxon>
    </lineage>
</organism>
<evidence type="ECO:0000256" key="1">
    <source>
        <dbReference type="SAM" id="Phobius"/>
    </source>
</evidence>
<dbReference type="AlphaFoldDB" id="M0NFQ6"/>
<gene>
    <name evidence="2" type="ORF">C451_02622</name>
</gene>
<keyword evidence="1" id="KW-0472">Membrane</keyword>
<feature type="transmembrane region" description="Helical" evidence="1">
    <location>
        <begin position="61"/>
        <end position="78"/>
    </location>
</feature>
<evidence type="ECO:0000313" key="2">
    <source>
        <dbReference type="EMBL" id="EMA56388.1"/>
    </source>
</evidence>